<dbReference type="GO" id="GO:0006355">
    <property type="term" value="P:regulation of DNA-templated transcription"/>
    <property type="evidence" value="ECO:0007669"/>
    <property type="project" value="InterPro"/>
</dbReference>
<reference evidence="1" key="3">
    <citation type="submission" date="2021-05" db="UniProtKB">
        <authorList>
            <consortium name="EnsemblPlants"/>
        </authorList>
    </citation>
    <scope>IDENTIFICATION</scope>
    <source>
        <strain evidence="1">cv. B73</strain>
    </source>
</reference>
<dbReference type="PANTHER" id="PTHR31384">
    <property type="entry name" value="AUXIN RESPONSE FACTOR 4-RELATED"/>
    <property type="match status" value="1"/>
</dbReference>
<dbReference type="InterPro" id="IPR044835">
    <property type="entry name" value="ARF_plant"/>
</dbReference>
<evidence type="ECO:0000313" key="2">
    <source>
        <dbReference type="Proteomes" id="UP000007305"/>
    </source>
</evidence>
<dbReference type="PANTHER" id="PTHR31384:SF115">
    <property type="entry name" value="AUXIN RESPONSE FACTOR 6"/>
    <property type="match status" value="1"/>
</dbReference>
<keyword evidence="2" id="KW-1185">Reference proteome</keyword>
<dbReference type="Proteomes" id="UP000007305">
    <property type="component" value="Chromosome 3"/>
</dbReference>
<organism evidence="1 2">
    <name type="scientific">Zea mays</name>
    <name type="common">Maize</name>
    <dbReference type="NCBI Taxonomy" id="4577"/>
    <lineage>
        <taxon>Eukaryota</taxon>
        <taxon>Viridiplantae</taxon>
        <taxon>Streptophyta</taxon>
        <taxon>Embryophyta</taxon>
        <taxon>Tracheophyta</taxon>
        <taxon>Spermatophyta</taxon>
        <taxon>Magnoliopsida</taxon>
        <taxon>Liliopsida</taxon>
        <taxon>Poales</taxon>
        <taxon>Poaceae</taxon>
        <taxon>PACMAD clade</taxon>
        <taxon>Panicoideae</taxon>
        <taxon>Andropogonodae</taxon>
        <taxon>Andropogoneae</taxon>
        <taxon>Tripsacinae</taxon>
        <taxon>Zea</taxon>
    </lineage>
</organism>
<reference evidence="2" key="1">
    <citation type="submission" date="2015-12" db="EMBL/GenBank/DDBJ databases">
        <title>Update maize B73 reference genome by single molecule sequencing technologies.</title>
        <authorList>
            <consortium name="Maize Genome Sequencing Project"/>
            <person name="Ware D."/>
        </authorList>
    </citation>
    <scope>NUCLEOTIDE SEQUENCE [LARGE SCALE GENOMIC DNA]</scope>
    <source>
        <strain evidence="2">cv. B73</strain>
    </source>
</reference>
<dbReference type="AlphaFoldDB" id="A0A804N5F8"/>
<dbReference type="Gramene" id="Zm00001eb136480_T001">
    <property type="protein sequence ID" value="Zm00001eb136480_P001"/>
    <property type="gene ID" value="Zm00001eb136480"/>
</dbReference>
<reference evidence="1" key="2">
    <citation type="submission" date="2019-07" db="EMBL/GenBank/DDBJ databases">
        <authorList>
            <person name="Seetharam A."/>
            <person name="Woodhouse M."/>
            <person name="Cannon E."/>
        </authorList>
    </citation>
    <scope>NUCLEOTIDE SEQUENCE [LARGE SCALE GENOMIC DNA]</scope>
    <source>
        <strain evidence="1">cv. B73</strain>
    </source>
</reference>
<protein>
    <submittedName>
        <fullName evidence="1">Uncharacterized protein</fullName>
    </submittedName>
</protein>
<proteinExistence type="predicted"/>
<dbReference type="GO" id="GO:0003677">
    <property type="term" value="F:DNA binding"/>
    <property type="evidence" value="ECO:0007669"/>
    <property type="project" value="InterPro"/>
</dbReference>
<evidence type="ECO:0000313" key="1">
    <source>
        <dbReference type="EnsemblPlants" id="Zm00001eb136480_P001"/>
    </source>
</evidence>
<dbReference type="GO" id="GO:0009725">
    <property type="term" value="P:response to hormone"/>
    <property type="evidence" value="ECO:0007669"/>
    <property type="project" value="InterPro"/>
</dbReference>
<sequence length="132" mass="14099">MAPPSVLLRATSASFTSAPKFDLHITTYGVYTATVSPSTLQRGSTLPDHLTASISVHGLVVPEPVQSSSACWCLCCDDDGCCRCGARAEHKCLNSELWHACAGSLVSLPAIDSRVMYFPQGHGVEMDHLHLV</sequence>
<name>A0A804N5F8_MAIZE</name>
<dbReference type="EnsemblPlants" id="Zm00001eb136480_T001">
    <property type="protein sequence ID" value="Zm00001eb136480_P001"/>
    <property type="gene ID" value="Zm00001eb136480"/>
</dbReference>
<accession>A0A804N5F8</accession>
<dbReference type="InParanoid" id="A0A804N5F8"/>